<dbReference type="InterPro" id="IPR002481">
    <property type="entry name" value="FUR"/>
</dbReference>
<dbReference type="RefSeq" id="WP_110856258.1">
    <property type="nucleotide sequence ID" value="NZ_QJSQ01000018.1"/>
</dbReference>
<dbReference type="InterPro" id="IPR036388">
    <property type="entry name" value="WH-like_DNA-bd_sf"/>
</dbReference>
<dbReference type="Gene3D" id="1.10.10.10">
    <property type="entry name" value="Winged helix-like DNA-binding domain superfamily/Winged helix DNA-binding domain"/>
    <property type="match status" value="1"/>
</dbReference>
<organism evidence="2 3">
    <name type="scientific">Paraburkholderia silvatlantica</name>
    <dbReference type="NCBI Taxonomy" id="321895"/>
    <lineage>
        <taxon>Bacteria</taxon>
        <taxon>Pseudomonadati</taxon>
        <taxon>Pseudomonadota</taxon>
        <taxon>Betaproteobacteria</taxon>
        <taxon>Burkholderiales</taxon>
        <taxon>Burkholderiaceae</taxon>
        <taxon>Paraburkholderia</taxon>
    </lineage>
</organism>
<dbReference type="GO" id="GO:1900376">
    <property type="term" value="P:regulation of secondary metabolite biosynthetic process"/>
    <property type="evidence" value="ECO:0007669"/>
    <property type="project" value="TreeGrafter"/>
</dbReference>
<dbReference type="SUPFAM" id="SSF46785">
    <property type="entry name" value="Winged helix' DNA-binding domain"/>
    <property type="match status" value="1"/>
</dbReference>
<reference evidence="2 3" key="1">
    <citation type="submission" date="2018-06" db="EMBL/GenBank/DDBJ databases">
        <title>Genomic Encyclopedia of Type Strains, Phase IV (KMG-V): Genome sequencing to study the core and pangenomes of soil and plant-associated prokaryotes.</title>
        <authorList>
            <person name="Whitman W."/>
        </authorList>
    </citation>
    <scope>NUCLEOTIDE SEQUENCE [LARGE SCALE GENOMIC DNA]</scope>
    <source>
        <strain evidence="2 3">SRCL-318</strain>
    </source>
</reference>
<gene>
    <name evidence="2" type="ORF">C7410_118139</name>
</gene>
<comment type="caution">
    <text evidence="2">The sequence shown here is derived from an EMBL/GenBank/DDBJ whole genome shotgun (WGS) entry which is preliminary data.</text>
</comment>
<feature type="binding site" evidence="1">
    <location>
        <position position="180"/>
    </location>
    <ligand>
        <name>Zn(2+)</name>
        <dbReference type="ChEBI" id="CHEBI:29105"/>
    </ligand>
</feature>
<dbReference type="AlphaFoldDB" id="A0A2V4UJ38"/>
<feature type="binding site" evidence="1">
    <location>
        <position position="138"/>
    </location>
    <ligand>
        <name>Zn(2+)</name>
        <dbReference type="ChEBI" id="CHEBI:29105"/>
    </ligand>
</feature>
<keyword evidence="1" id="KW-0479">Metal-binding</keyword>
<accession>A0A2V4UJ38</accession>
<dbReference type="InterPro" id="IPR036390">
    <property type="entry name" value="WH_DNA-bd_sf"/>
</dbReference>
<evidence type="ECO:0000256" key="1">
    <source>
        <dbReference type="PIRSR" id="PIRSR602481-1"/>
    </source>
</evidence>
<name>A0A2V4UJ38_9BURK</name>
<keyword evidence="1" id="KW-0862">Zinc</keyword>
<protein>
    <submittedName>
        <fullName evidence="2">Fur family ferric uptake transcriptional regulator</fullName>
    </submittedName>
</protein>
<comment type="cofactor">
    <cofactor evidence="1">
        <name>Zn(2+)</name>
        <dbReference type="ChEBI" id="CHEBI:29105"/>
    </cofactor>
    <text evidence="1">Binds 1 zinc ion per subunit.</text>
</comment>
<proteinExistence type="predicted"/>
<dbReference type="Proteomes" id="UP000247772">
    <property type="component" value="Unassembled WGS sequence"/>
</dbReference>
<sequence length="188" mass="21098">MAPHDDPPRIIDLITSFGGKRNLLSKRVKRTVPNLASIDAKSSHERRLLACDLRPTLARTSVLEALEKAVPRCLNASQVYRILNSQFESLTSATVYRTLNDLWTAGLLIRTEGAHGRGFYAIKPDGQRAHYDTLRCHCGARLVFIEDQTLREHLRALAAKEDFDLGIEPAFTVTVMCADCRQLRRGGR</sequence>
<feature type="binding site" evidence="1">
    <location>
        <position position="177"/>
    </location>
    <ligand>
        <name>Zn(2+)</name>
        <dbReference type="ChEBI" id="CHEBI:29105"/>
    </ligand>
</feature>
<evidence type="ECO:0000313" key="2">
    <source>
        <dbReference type="EMBL" id="PYE19843.1"/>
    </source>
</evidence>
<dbReference type="GO" id="GO:0008270">
    <property type="term" value="F:zinc ion binding"/>
    <property type="evidence" value="ECO:0007669"/>
    <property type="project" value="TreeGrafter"/>
</dbReference>
<dbReference type="PANTHER" id="PTHR33202:SF7">
    <property type="entry name" value="FERRIC UPTAKE REGULATION PROTEIN"/>
    <property type="match status" value="1"/>
</dbReference>
<dbReference type="Pfam" id="PF01475">
    <property type="entry name" value="FUR"/>
    <property type="match status" value="1"/>
</dbReference>
<dbReference type="GO" id="GO:0045892">
    <property type="term" value="P:negative regulation of DNA-templated transcription"/>
    <property type="evidence" value="ECO:0007669"/>
    <property type="project" value="TreeGrafter"/>
</dbReference>
<dbReference type="GO" id="GO:0000976">
    <property type="term" value="F:transcription cis-regulatory region binding"/>
    <property type="evidence" value="ECO:0007669"/>
    <property type="project" value="TreeGrafter"/>
</dbReference>
<dbReference type="OrthoDB" id="9022369at2"/>
<evidence type="ECO:0000313" key="3">
    <source>
        <dbReference type="Proteomes" id="UP000247772"/>
    </source>
</evidence>
<dbReference type="GO" id="GO:0003700">
    <property type="term" value="F:DNA-binding transcription factor activity"/>
    <property type="evidence" value="ECO:0007669"/>
    <property type="project" value="InterPro"/>
</dbReference>
<dbReference type="EMBL" id="QJSQ01000018">
    <property type="protein sequence ID" value="PYE19843.1"/>
    <property type="molecule type" value="Genomic_DNA"/>
</dbReference>
<dbReference type="PANTHER" id="PTHR33202">
    <property type="entry name" value="ZINC UPTAKE REGULATION PROTEIN"/>
    <property type="match status" value="1"/>
</dbReference>